<dbReference type="STRING" id="1232681.ADIS_3297"/>
<sequence>MKSILLCTLLLFCMVPKSHAQNDMTWRIGLSKSVITPETPMWMAGYAARTTPATGVYHDLWAKVMVLEDQSGKQLVLVTSDILGFPKKMSDRIRRKLLETYGWNPSQIILNGSHTHSGPVLEEALYDIYPLDTEQLALVKSYSQWLEQRVLTLVEEAHQNLRPAKLSSANGVARFQVNRRENVERDIASKTALAGPIDHAVPVTKIEDQAGNLLAILFGYACHPTVLDHYSWSGDYPGFAQIELEKLYPGTMAMFFQGASGDQNPIPRRTLPLAKQYGKTLAAAVERVLEEEMQPMAATAKTAYAEIDLPFAPAPSQTELTRMANEQSGYLKRWAERMLTEQTQGIQHPTSYPYPIQVWQLGHQLIFNLGGEVTVAYANALKQTFGQDSFVMAYSNDVMGYIPSEIILEEGGYEGYSSQMVYGLPSTWEKGIEERILTAIGQLAEEIDLRPLHLPTEGN</sequence>
<dbReference type="PATRIC" id="fig|1288963.3.peg.3291"/>
<feature type="signal peptide" evidence="3">
    <location>
        <begin position="1"/>
        <end position="20"/>
    </location>
</feature>
<gene>
    <name evidence="5" type="ORF">ADIS_3297</name>
</gene>
<keyword evidence="2" id="KW-0746">Sphingolipid metabolism</keyword>
<comment type="cofactor">
    <cofactor evidence="1">
        <name>Zn(2+)</name>
        <dbReference type="ChEBI" id="CHEBI:29105"/>
    </cofactor>
    <text evidence="1">Binds 1 zinc ion per subunit.</text>
</comment>
<dbReference type="Proteomes" id="UP000013909">
    <property type="component" value="Unassembled WGS sequence"/>
</dbReference>
<dbReference type="RefSeq" id="WP_010855430.1">
    <property type="nucleotide sequence ID" value="NZ_AQHR01000088.1"/>
</dbReference>
<dbReference type="InterPro" id="IPR006823">
    <property type="entry name" value="Ceramidase_alk"/>
</dbReference>
<dbReference type="GO" id="GO:0042759">
    <property type="term" value="P:long-chain fatty acid biosynthetic process"/>
    <property type="evidence" value="ECO:0007669"/>
    <property type="project" value="TreeGrafter"/>
</dbReference>
<keyword evidence="3" id="KW-0732">Signal</keyword>
<comment type="caution">
    <text evidence="5">The sequence shown here is derived from an EMBL/GenBank/DDBJ whole genome shotgun (WGS) entry which is preliminary data.</text>
</comment>
<dbReference type="EC" id="3.5.1.23" evidence="2"/>
<keyword evidence="2" id="KW-0378">Hydrolase</keyword>
<name>R7ZQ87_9BACT</name>
<dbReference type="GO" id="GO:0046872">
    <property type="term" value="F:metal ion binding"/>
    <property type="evidence" value="ECO:0007669"/>
    <property type="project" value="UniProtKB-KW"/>
</dbReference>
<protein>
    <recommendedName>
        <fullName evidence="2">Neutral ceramidase</fullName>
        <ecNumber evidence="2">3.5.1.23</ecNumber>
    </recommendedName>
</protein>
<accession>R7ZQ87</accession>
<keyword evidence="2" id="KW-0443">Lipid metabolism</keyword>
<dbReference type="GO" id="GO:0046512">
    <property type="term" value="P:sphingosine biosynthetic process"/>
    <property type="evidence" value="ECO:0007669"/>
    <property type="project" value="TreeGrafter"/>
</dbReference>
<evidence type="ECO:0000313" key="6">
    <source>
        <dbReference type="Proteomes" id="UP000013909"/>
    </source>
</evidence>
<feature type="binding site" evidence="1">
    <location>
        <position position="223"/>
    </location>
    <ligand>
        <name>Zn(2+)</name>
        <dbReference type="ChEBI" id="CHEBI:29105"/>
    </ligand>
</feature>
<feature type="domain" description="Neutral/alkaline non-lysosomal ceramidase N-terminal" evidence="4">
    <location>
        <begin position="27"/>
        <end position="251"/>
    </location>
</feature>
<dbReference type="GO" id="GO:0017040">
    <property type="term" value="F:N-acylsphingosine amidohydrolase activity"/>
    <property type="evidence" value="ECO:0007669"/>
    <property type="project" value="UniProtKB-UniRule"/>
</dbReference>
<keyword evidence="6" id="KW-1185">Reference proteome</keyword>
<evidence type="ECO:0000313" key="5">
    <source>
        <dbReference type="EMBL" id="EON76169.1"/>
    </source>
</evidence>
<keyword evidence="1" id="KW-0479">Metal-binding</keyword>
<dbReference type="GO" id="GO:0046514">
    <property type="term" value="P:ceramide catabolic process"/>
    <property type="evidence" value="ECO:0007669"/>
    <property type="project" value="InterPro"/>
</dbReference>
<comment type="similarity">
    <text evidence="2">Belongs to the neutral ceramidase family.</text>
</comment>
<evidence type="ECO:0000259" key="4">
    <source>
        <dbReference type="Pfam" id="PF04734"/>
    </source>
</evidence>
<feature type="chain" id="PRO_5004450984" description="Neutral ceramidase" evidence="3">
    <location>
        <begin position="21"/>
        <end position="459"/>
    </location>
</feature>
<evidence type="ECO:0000256" key="3">
    <source>
        <dbReference type="SAM" id="SignalP"/>
    </source>
</evidence>
<dbReference type="GO" id="GO:0005576">
    <property type="term" value="C:extracellular region"/>
    <property type="evidence" value="ECO:0007669"/>
    <property type="project" value="TreeGrafter"/>
</dbReference>
<dbReference type="EMBL" id="AQHR01000088">
    <property type="protein sequence ID" value="EON76169.1"/>
    <property type="molecule type" value="Genomic_DNA"/>
</dbReference>
<dbReference type="AlphaFoldDB" id="R7ZQ87"/>
<evidence type="ECO:0000256" key="1">
    <source>
        <dbReference type="PIRSR" id="PIRSR606823-2"/>
    </source>
</evidence>
<comment type="catalytic activity">
    <reaction evidence="2">
        <text>an N-acylsphing-4-enine + H2O = sphing-4-enine + a fatty acid</text>
        <dbReference type="Rhea" id="RHEA:20856"/>
        <dbReference type="ChEBI" id="CHEBI:15377"/>
        <dbReference type="ChEBI" id="CHEBI:28868"/>
        <dbReference type="ChEBI" id="CHEBI:52639"/>
        <dbReference type="ChEBI" id="CHEBI:57756"/>
        <dbReference type="EC" id="3.5.1.23"/>
    </reaction>
</comment>
<dbReference type="PANTHER" id="PTHR12670">
    <property type="entry name" value="CERAMIDASE"/>
    <property type="match status" value="1"/>
</dbReference>
<evidence type="ECO:0000256" key="2">
    <source>
        <dbReference type="RuleBase" id="RU366019"/>
    </source>
</evidence>
<dbReference type="PANTHER" id="PTHR12670:SF1">
    <property type="entry name" value="NEUTRAL CERAMIDASE"/>
    <property type="match status" value="1"/>
</dbReference>
<reference evidence="5 6" key="1">
    <citation type="submission" date="2013-02" db="EMBL/GenBank/DDBJ databases">
        <title>A novel strain isolated from Lonar lake, Maharashtra, India.</title>
        <authorList>
            <person name="Singh A."/>
        </authorList>
    </citation>
    <scope>NUCLEOTIDE SEQUENCE [LARGE SCALE GENOMIC DNA]</scope>
    <source>
        <strain evidence="5 6">AK24</strain>
    </source>
</reference>
<proteinExistence type="inferred from homology"/>
<dbReference type="InterPro" id="IPR031329">
    <property type="entry name" value="NEUT/ALK_ceramidase_N"/>
</dbReference>
<organism evidence="5 6">
    <name type="scientific">Lunatimonas lonarensis</name>
    <dbReference type="NCBI Taxonomy" id="1232681"/>
    <lineage>
        <taxon>Bacteria</taxon>
        <taxon>Pseudomonadati</taxon>
        <taxon>Bacteroidota</taxon>
        <taxon>Cytophagia</taxon>
        <taxon>Cytophagales</taxon>
        <taxon>Cyclobacteriaceae</taxon>
    </lineage>
</organism>
<keyword evidence="1" id="KW-0862">Zinc</keyword>
<dbReference type="Pfam" id="PF04734">
    <property type="entry name" value="Ceramidase_alk"/>
    <property type="match status" value="1"/>
</dbReference>
<dbReference type="GO" id="GO:0016020">
    <property type="term" value="C:membrane"/>
    <property type="evidence" value="ECO:0007669"/>
    <property type="project" value="GOC"/>
</dbReference>
<feature type="binding site" evidence="1">
    <location>
        <position position="114"/>
    </location>
    <ligand>
        <name>Zn(2+)</name>
        <dbReference type="ChEBI" id="CHEBI:29105"/>
    </ligand>
</feature>
<dbReference type="OrthoDB" id="2579961at2"/>